<evidence type="ECO:0000256" key="2">
    <source>
        <dbReference type="SAM" id="Phobius"/>
    </source>
</evidence>
<dbReference type="PANTHER" id="PTHR46066">
    <property type="entry name" value="CHITINASE DOMAIN-CONTAINING PROTEIN 1 FAMILY MEMBER"/>
    <property type="match status" value="1"/>
</dbReference>
<dbReference type="InterPro" id="IPR001223">
    <property type="entry name" value="Glyco_hydro18_cat"/>
</dbReference>
<organism evidence="4 5">
    <name type="scientific">Clavibacter michiganensis subsp. insidiosus</name>
    <dbReference type="NCBI Taxonomy" id="33014"/>
    <lineage>
        <taxon>Bacteria</taxon>
        <taxon>Bacillati</taxon>
        <taxon>Actinomycetota</taxon>
        <taxon>Actinomycetes</taxon>
        <taxon>Micrococcales</taxon>
        <taxon>Microbacteriaceae</taxon>
        <taxon>Clavibacter</taxon>
    </lineage>
</organism>
<keyword evidence="2" id="KW-0812">Transmembrane</keyword>
<dbReference type="InterPro" id="IPR011583">
    <property type="entry name" value="Chitinase_II/V-like_cat"/>
</dbReference>
<dbReference type="GO" id="GO:0016787">
    <property type="term" value="F:hydrolase activity"/>
    <property type="evidence" value="ECO:0007669"/>
    <property type="project" value="UniProtKB-KW"/>
</dbReference>
<keyword evidence="2" id="KW-0472">Membrane</keyword>
<dbReference type="PROSITE" id="PS51910">
    <property type="entry name" value="GH18_2"/>
    <property type="match status" value="1"/>
</dbReference>
<evidence type="ECO:0000259" key="3">
    <source>
        <dbReference type="PROSITE" id="PS51910"/>
    </source>
</evidence>
<dbReference type="Pfam" id="PF00704">
    <property type="entry name" value="Glyco_hydro_18"/>
    <property type="match status" value="1"/>
</dbReference>
<dbReference type="HOGENOM" id="CLU_037415_1_0_11"/>
<dbReference type="PATRIC" id="fig|33014.5.peg.111"/>
<sequence>MTLLLHMRGADGGSTGRPRRPGPGVVAPYARPMIPPRSTRPARPARPPRPRRRARRLVGVAVGAAAVLAVVVGSLPAAATTPFEVVGYAEGGSTPVSRLDASAAALTPVVVDGVNVTSDGRSVASPSPEALALLRQAHARGERVELLVGNYDEALGDFSPGIADALLGSPANVDRVVAQLAAEVRKRGWDGVTVDLESLSGAHPAGLTRLVSGLKVALGSGRSVSVCLMATSGDYRPLGYDLPALGRAADHVVLMAYDQHGPTWSAAGPVGGMPWVKAALKPLLAAVPTARIQLGIAGYGYTWPRTGEGRQLSDQAARDLVASERRTAVWSVPQQEWRATLRDGTVVWWSDARSYDARVAIARQLGLGGVAVWSLGLSDPLTR</sequence>
<proteinExistence type="predicted"/>
<dbReference type="InterPro" id="IPR017853">
    <property type="entry name" value="GH"/>
</dbReference>
<dbReference type="KEGG" id="cmh:VO01_00500"/>
<evidence type="ECO:0000256" key="1">
    <source>
        <dbReference type="SAM" id="MobiDB-lite"/>
    </source>
</evidence>
<dbReference type="SUPFAM" id="SSF51445">
    <property type="entry name" value="(Trans)glycosidases"/>
    <property type="match status" value="1"/>
</dbReference>
<feature type="region of interest" description="Disordered" evidence="1">
    <location>
        <begin position="1"/>
        <end position="54"/>
    </location>
</feature>
<dbReference type="EMBL" id="CP011043">
    <property type="protein sequence ID" value="AJW77833.1"/>
    <property type="molecule type" value="Genomic_DNA"/>
</dbReference>
<evidence type="ECO:0000313" key="5">
    <source>
        <dbReference type="Proteomes" id="UP000032604"/>
    </source>
</evidence>
<feature type="domain" description="GH18" evidence="3">
    <location>
        <begin position="83"/>
        <end position="383"/>
    </location>
</feature>
<dbReference type="GO" id="GO:0005975">
    <property type="term" value="P:carbohydrate metabolic process"/>
    <property type="evidence" value="ECO:0007669"/>
    <property type="project" value="InterPro"/>
</dbReference>
<feature type="transmembrane region" description="Helical" evidence="2">
    <location>
        <begin position="57"/>
        <end position="79"/>
    </location>
</feature>
<accession>A0A0D5CDZ1</accession>
<dbReference type="Proteomes" id="UP000032604">
    <property type="component" value="Chromosome"/>
</dbReference>
<keyword evidence="4" id="KW-0378">Hydrolase</keyword>
<keyword evidence="2" id="KW-1133">Transmembrane helix</keyword>
<dbReference type="InterPro" id="IPR029070">
    <property type="entry name" value="Chitinase_insertion_sf"/>
</dbReference>
<dbReference type="GO" id="GO:0008061">
    <property type="term" value="F:chitin binding"/>
    <property type="evidence" value="ECO:0007669"/>
    <property type="project" value="InterPro"/>
</dbReference>
<dbReference type="Gene3D" id="3.20.20.80">
    <property type="entry name" value="Glycosidases"/>
    <property type="match status" value="1"/>
</dbReference>
<evidence type="ECO:0000313" key="4">
    <source>
        <dbReference type="EMBL" id="AJW77833.1"/>
    </source>
</evidence>
<dbReference type="PANTHER" id="PTHR46066:SF2">
    <property type="entry name" value="CHITINASE DOMAIN-CONTAINING PROTEIN 1"/>
    <property type="match status" value="1"/>
</dbReference>
<dbReference type="AlphaFoldDB" id="A0A0D5CDZ1"/>
<dbReference type="OrthoDB" id="276604at2"/>
<name>A0A0D5CDZ1_9MICO</name>
<protein>
    <submittedName>
        <fullName evidence="4">Hydrolase</fullName>
    </submittedName>
</protein>
<dbReference type="Gene3D" id="3.10.50.10">
    <property type="match status" value="1"/>
</dbReference>
<dbReference type="SMART" id="SM00636">
    <property type="entry name" value="Glyco_18"/>
    <property type="match status" value="1"/>
</dbReference>
<reference evidence="4 5" key="1">
    <citation type="journal article" date="2015" name="Genome Announc.">
        <title>Complete Genome Sequence of Clavibacter michiganensis subsp. insidiosus R1-1 Using PacBio Single-Molecule Real-Time Technology.</title>
        <authorList>
            <person name="Lu Y."/>
            <person name="Samac D.A."/>
            <person name="Glazebrook J."/>
            <person name="Ishimaru C.A."/>
        </authorList>
    </citation>
    <scope>NUCLEOTIDE SEQUENCE [LARGE SCALE GENOMIC DNA]</scope>
    <source>
        <strain evidence="4 5">R1-1</strain>
    </source>
</reference>
<gene>
    <name evidence="4" type="ORF">VO01_00500</name>
</gene>